<dbReference type="Pfam" id="PF06300">
    <property type="entry name" value="Tsp45I"/>
    <property type="match status" value="1"/>
</dbReference>
<organism evidence="1 2">
    <name type="scientific">Flavobacterium branchiophilum</name>
    <dbReference type="NCBI Taxonomy" id="55197"/>
    <lineage>
        <taxon>Bacteria</taxon>
        <taxon>Pseudomonadati</taxon>
        <taxon>Bacteroidota</taxon>
        <taxon>Flavobacteriia</taxon>
        <taxon>Flavobacteriales</taxon>
        <taxon>Flavobacteriaceae</taxon>
        <taxon>Flavobacterium</taxon>
    </lineage>
</organism>
<comment type="caution">
    <text evidence="1">The sequence shown here is derived from an EMBL/GenBank/DDBJ whole genome shotgun (WGS) entry which is preliminary data.</text>
</comment>
<dbReference type="RefSeq" id="WP_089081258.1">
    <property type="nucleotide sequence ID" value="NZ_VFPJ01000001.1"/>
</dbReference>
<name>A0A543G4G3_9FLAO</name>
<evidence type="ECO:0000313" key="2">
    <source>
        <dbReference type="Proteomes" id="UP000320773"/>
    </source>
</evidence>
<reference evidence="1 2" key="1">
    <citation type="submission" date="2019-06" db="EMBL/GenBank/DDBJ databases">
        <title>Genomic Encyclopedia of Archaeal and Bacterial Type Strains, Phase II (KMG-II): from individual species to whole genera.</title>
        <authorList>
            <person name="Goeker M."/>
        </authorList>
    </citation>
    <scope>NUCLEOTIDE SEQUENCE [LARGE SCALE GENOMIC DNA]</scope>
    <source>
        <strain evidence="1 2">DSM 24789</strain>
    </source>
</reference>
<dbReference type="AlphaFoldDB" id="A0A543G4G3"/>
<proteinExistence type="predicted"/>
<accession>A0A543G4G3</accession>
<evidence type="ECO:0000313" key="1">
    <source>
        <dbReference type="EMBL" id="TQM40959.1"/>
    </source>
</evidence>
<gene>
    <name evidence="1" type="ORF">BC670_1884</name>
</gene>
<dbReference type="EMBL" id="VFPJ01000001">
    <property type="protein sequence ID" value="TQM40959.1"/>
    <property type="molecule type" value="Genomic_DNA"/>
</dbReference>
<protein>
    <submittedName>
        <fullName evidence="1">Tsp45I type II restriction enzyme</fullName>
    </submittedName>
</protein>
<dbReference type="Proteomes" id="UP000320773">
    <property type="component" value="Unassembled WGS sequence"/>
</dbReference>
<sequence length="260" mass="30069">MNYFTELSIEYANQRSYLDDLFQVYPTIPEGIRDINQNRWKEIEIAFENQDNFELIGHLLKLKKFPLKNSYVSFLRKDPTSLYRNPQTVNRLAGSIYQMGLSRLYEKCTEPKETNTQMGPMFYRWLQSKSLGILPVNLETFISNDDNAILAGNDAVLLNFAKVNFGYNKEKGLDFIGRFNGKYVLGEAKFITDIGGNQDKSYVDIISTLTANYNDAISIGIVDGIPWLKNKSKYYTDIITKHRNLNIMSSLVLREFLYQI</sequence>
<dbReference type="InterPro" id="IPR010443">
    <property type="entry name" value="Restrct_endonuc_II_Tsp45I"/>
</dbReference>